<dbReference type="CDD" id="cd07941">
    <property type="entry name" value="DRE_TIM_LeuA3"/>
    <property type="match status" value="1"/>
</dbReference>
<dbReference type="GO" id="GO:0043714">
    <property type="term" value="F:(R)-citramalate synthase activity"/>
    <property type="evidence" value="ECO:0007669"/>
    <property type="project" value="UniProtKB-UniRule"/>
</dbReference>
<dbReference type="GO" id="GO:0003852">
    <property type="term" value="F:2-isopropylmalate synthase activity"/>
    <property type="evidence" value="ECO:0007669"/>
    <property type="project" value="InterPro"/>
</dbReference>
<evidence type="ECO:0000313" key="12">
    <source>
        <dbReference type="EMBL" id="SNR79059.1"/>
    </source>
</evidence>
<dbReference type="AlphaFoldDB" id="A0A238Z7P2"/>
<evidence type="ECO:0000256" key="2">
    <source>
        <dbReference type="ARBA" id="ARBA00006154"/>
    </source>
</evidence>
<dbReference type="Gene3D" id="3.20.20.70">
    <property type="entry name" value="Aldolase class I"/>
    <property type="match status" value="1"/>
</dbReference>
<accession>A0A238Z7P2</accession>
<evidence type="ECO:0000256" key="1">
    <source>
        <dbReference type="ARBA" id="ARBA00004743"/>
    </source>
</evidence>
<feature type="region of interest" description="Disordered" evidence="10">
    <location>
        <begin position="525"/>
        <end position="546"/>
    </location>
</feature>
<dbReference type="InterPro" id="IPR002034">
    <property type="entry name" value="AIPM/Hcit_synth_CS"/>
</dbReference>
<comment type="catalytic activity">
    <reaction evidence="7">
        <text>pyruvate + acetyl-CoA + H2O = (3R)-citramalate + CoA + H(+)</text>
        <dbReference type="Rhea" id="RHEA:19045"/>
        <dbReference type="ChEBI" id="CHEBI:15361"/>
        <dbReference type="ChEBI" id="CHEBI:15377"/>
        <dbReference type="ChEBI" id="CHEBI:15378"/>
        <dbReference type="ChEBI" id="CHEBI:30934"/>
        <dbReference type="ChEBI" id="CHEBI:57287"/>
        <dbReference type="ChEBI" id="CHEBI:57288"/>
        <dbReference type="EC" id="2.3.3.21"/>
    </reaction>
</comment>
<dbReference type="Pfam" id="PF22617">
    <property type="entry name" value="HCS_D2"/>
    <property type="match status" value="1"/>
</dbReference>
<dbReference type="SMART" id="SM00917">
    <property type="entry name" value="LeuA_dimer"/>
    <property type="match status" value="1"/>
</dbReference>
<dbReference type="SUPFAM" id="SSF110921">
    <property type="entry name" value="2-isopropylmalate synthase LeuA, allosteric (dimerisation) domain"/>
    <property type="match status" value="1"/>
</dbReference>
<dbReference type="InterPro" id="IPR013709">
    <property type="entry name" value="2-isopropylmalate_synth_dimer"/>
</dbReference>
<dbReference type="InterPro" id="IPR013785">
    <property type="entry name" value="Aldolase_TIM"/>
</dbReference>
<keyword evidence="5 9" id="KW-0808">Transferase</keyword>
<dbReference type="RefSeq" id="WP_089272910.1">
    <property type="nucleotide sequence ID" value="NZ_FZOC01000002.1"/>
</dbReference>
<evidence type="ECO:0000259" key="11">
    <source>
        <dbReference type="PROSITE" id="PS50991"/>
    </source>
</evidence>
<dbReference type="PROSITE" id="PS00815">
    <property type="entry name" value="AIPM_HOMOCIT_SYNTH_1"/>
    <property type="match status" value="1"/>
</dbReference>
<evidence type="ECO:0000256" key="6">
    <source>
        <dbReference type="ARBA" id="ARBA00023304"/>
    </source>
</evidence>
<comment type="similarity">
    <text evidence="2 9">Belongs to the alpha-IPM synthase/homocitrate synthase family.</text>
</comment>
<dbReference type="InterPro" id="IPR036230">
    <property type="entry name" value="LeuA_allosteric_dom_sf"/>
</dbReference>
<keyword evidence="13" id="KW-1185">Reference proteome</keyword>
<evidence type="ECO:0000256" key="9">
    <source>
        <dbReference type="RuleBase" id="RU003523"/>
    </source>
</evidence>
<dbReference type="UniPathway" id="UPA00047">
    <property type="reaction ID" value="UER00066"/>
</dbReference>
<dbReference type="NCBIfam" id="TIGR00977">
    <property type="entry name" value="citramal_synth"/>
    <property type="match status" value="1"/>
</dbReference>
<gene>
    <name evidence="12" type="ORF">SAMN04488503_1301</name>
</gene>
<dbReference type="EMBL" id="FZOC01000002">
    <property type="protein sequence ID" value="SNR79059.1"/>
    <property type="molecule type" value="Genomic_DNA"/>
</dbReference>
<sequence>MRQASIYDTTLRDGTQAEEMHLTTEDKIRIACKLDELGVHYIEGGWPGSNPTDKAFFKEIQNYALKNACVAAFGSTHNAKTTAENDPNLKAVIEAQVAAASIFGKTWDFHATHALKVSLQRNIELISGSLAFLRPHLKELFFDAEHFFDGFKANPDYAIACLKAARDAGADVLVLCDTNGGALPAEVAEIIAKVQATLPGAALGIHAHNDAELAVANSLEAVRLGAAQVQGTMNGYGERCGNANLCSIIPSLELKMGVRTIGPENLKKLAGISHYVAETANQRPFPRQPYVGGSAFAHKGGVHVSAVVKNPQTYEHIDPAQVGNVSRVLLSDLAGRSNILFKARQYGYDLEKDDPAVLDLLAELKRRESMGYDYSVAEASYEILFFRMMGWSKRYFQMLNYRVLDAVNDEKEPFSEATVMLQVRGEVAHTAATGHGPVNALDVALRRALEPSYPTLAQMRLLDFKVRVMSMADKNGGGTASYVRVLIESGDRQNRWSTVGVSHNIIEASWQALVDSINYKLFKDDPQKWPRPGGKHDATAPGEVRR</sequence>
<dbReference type="EC" id="2.3.3.21" evidence="8"/>
<evidence type="ECO:0000256" key="10">
    <source>
        <dbReference type="SAM" id="MobiDB-lite"/>
    </source>
</evidence>
<dbReference type="Gene3D" id="3.30.160.270">
    <property type="match status" value="1"/>
</dbReference>
<keyword evidence="6" id="KW-0100">Branched-chain amino acid biosynthesis</keyword>
<organism evidence="12 13">
    <name type="scientific">Humidesulfovibrio mexicanus</name>
    <dbReference type="NCBI Taxonomy" id="147047"/>
    <lineage>
        <taxon>Bacteria</taxon>
        <taxon>Pseudomonadati</taxon>
        <taxon>Thermodesulfobacteriota</taxon>
        <taxon>Desulfovibrionia</taxon>
        <taxon>Desulfovibrionales</taxon>
        <taxon>Desulfovibrionaceae</taxon>
        <taxon>Humidesulfovibrio</taxon>
    </lineage>
</organism>
<evidence type="ECO:0000256" key="3">
    <source>
        <dbReference type="ARBA" id="ARBA00022605"/>
    </source>
</evidence>
<dbReference type="InterPro" id="IPR054691">
    <property type="entry name" value="LeuA/HCS_post-cat"/>
</dbReference>
<keyword evidence="3" id="KW-0028">Amino-acid biosynthesis</keyword>
<evidence type="ECO:0000313" key="13">
    <source>
        <dbReference type="Proteomes" id="UP000198324"/>
    </source>
</evidence>
<comment type="pathway">
    <text evidence="1">Amino-acid biosynthesis; L-isoleucine biosynthesis; 2-oxobutanoate from pyruvate: step 1/3.</text>
</comment>
<dbReference type="InterPro" id="IPR000891">
    <property type="entry name" value="PYR_CT"/>
</dbReference>
<keyword evidence="4" id="KW-0412">Isoleucine biosynthesis</keyword>
<evidence type="ECO:0000256" key="8">
    <source>
        <dbReference type="NCBIfam" id="TIGR00977"/>
    </source>
</evidence>
<dbReference type="Pfam" id="PF08502">
    <property type="entry name" value="LeuA_dimer"/>
    <property type="match status" value="1"/>
</dbReference>
<dbReference type="GO" id="GO:0009098">
    <property type="term" value="P:L-leucine biosynthetic process"/>
    <property type="evidence" value="ECO:0007669"/>
    <property type="project" value="InterPro"/>
</dbReference>
<dbReference type="PANTHER" id="PTHR43538">
    <property type="entry name" value="ALPHA-IPM SYNTHASE/HOMOCITRATE SYNTHASE"/>
    <property type="match status" value="1"/>
</dbReference>
<evidence type="ECO:0000256" key="5">
    <source>
        <dbReference type="ARBA" id="ARBA00022679"/>
    </source>
</evidence>
<dbReference type="Proteomes" id="UP000198324">
    <property type="component" value="Unassembled WGS sequence"/>
</dbReference>
<evidence type="ECO:0000256" key="4">
    <source>
        <dbReference type="ARBA" id="ARBA00022624"/>
    </source>
</evidence>
<proteinExistence type="inferred from homology"/>
<dbReference type="InterPro" id="IPR005675">
    <property type="entry name" value="Citramal_synthase"/>
</dbReference>
<name>A0A238Z7P2_9BACT</name>
<evidence type="ECO:0000256" key="7">
    <source>
        <dbReference type="ARBA" id="ARBA00048263"/>
    </source>
</evidence>
<reference evidence="12 13" key="1">
    <citation type="submission" date="2017-06" db="EMBL/GenBank/DDBJ databases">
        <authorList>
            <person name="Kim H.J."/>
            <person name="Triplett B.A."/>
        </authorList>
    </citation>
    <scope>NUCLEOTIDE SEQUENCE [LARGE SCALE GENOMIC DNA]</scope>
    <source>
        <strain evidence="12 13">DSM 13116</strain>
    </source>
</reference>
<dbReference type="Pfam" id="PF00682">
    <property type="entry name" value="HMGL-like"/>
    <property type="match status" value="1"/>
</dbReference>
<protein>
    <recommendedName>
        <fullName evidence="8">Citramalate synthase</fullName>
        <ecNumber evidence="8">2.3.3.21</ecNumber>
    </recommendedName>
</protein>
<dbReference type="SUPFAM" id="SSF51569">
    <property type="entry name" value="Aldolase"/>
    <property type="match status" value="1"/>
</dbReference>
<dbReference type="GO" id="GO:0009097">
    <property type="term" value="P:isoleucine biosynthetic process"/>
    <property type="evidence" value="ECO:0007669"/>
    <property type="project" value="UniProtKB-UniRule"/>
</dbReference>
<dbReference type="Gene3D" id="1.10.238.260">
    <property type="match status" value="1"/>
</dbReference>
<dbReference type="PROSITE" id="PS50991">
    <property type="entry name" value="PYR_CT"/>
    <property type="match status" value="1"/>
</dbReference>
<dbReference type="OrthoDB" id="9803573at2"/>
<feature type="domain" description="Pyruvate carboxyltransferase" evidence="11">
    <location>
        <begin position="4"/>
        <end position="267"/>
    </location>
</feature>
<dbReference type="PANTHER" id="PTHR43538:SF1">
    <property type="entry name" value="(R)-CITRAMALATE SYNTHASE"/>
    <property type="match status" value="1"/>
</dbReference>